<organism evidence="2 3">
    <name type="scientific">Nocardia jiangsuensis</name>
    <dbReference type="NCBI Taxonomy" id="1691563"/>
    <lineage>
        <taxon>Bacteria</taxon>
        <taxon>Bacillati</taxon>
        <taxon>Actinomycetota</taxon>
        <taxon>Actinomycetes</taxon>
        <taxon>Mycobacteriales</taxon>
        <taxon>Nocardiaceae</taxon>
        <taxon>Nocardia</taxon>
    </lineage>
</organism>
<dbReference type="InterPro" id="IPR014983">
    <property type="entry name" value="GAD-rel"/>
</dbReference>
<feature type="domain" description="GAD-related" evidence="1">
    <location>
        <begin position="8"/>
        <end position="108"/>
    </location>
</feature>
<evidence type="ECO:0000259" key="1">
    <source>
        <dbReference type="Pfam" id="PF08887"/>
    </source>
</evidence>
<dbReference type="Proteomes" id="UP001595696">
    <property type="component" value="Unassembled WGS sequence"/>
</dbReference>
<dbReference type="EMBL" id="JBHSAX010000003">
    <property type="protein sequence ID" value="MFC3960983.1"/>
    <property type="molecule type" value="Genomic_DNA"/>
</dbReference>
<evidence type="ECO:0000313" key="3">
    <source>
        <dbReference type="Proteomes" id="UP001595696"/>
    </source>
</evidence>
<reference evidence="3" key="1">
    <citation type="journal article" date="2019" name="Int. J. Syst. Evol. Microbiol.">
        <title>The Global Catalogue of Microorganisms (GCM) 10K type strain sequencing project: providing services to taxonomists for standard genome sequencing and annotation.</title>
        <authorList>
            <consortium name="The Broad Institute Genomics Platform"/>
            <consortium name="The Broad Institute Genome Sequencing Center for Infectious Disease"/>
            <person name="Wu L."/>
            <person name="Ma J."/>
        </authorList>
    </citation>
    <scope>NUCLEOTIDE SEQUENCE [LARGE SCALE GENOMIC DNA]</scope>
    <source>
        <strain evidence="3">CGMCC 4.7330</strain>
    </source>
</reference>
<gene>
    <name evidence="2" type="ORF">ACFO0B_03160</name>
</gene>
<name>A0ABV8DLU2_9NOCA</name>
<protein>
    <submittedName>
        <fullName evidence="2">GAD-like domain-containing protein</fullName>
    </submittedName>
</protein>
<evidence type="ECO:0000313" key="2">
    <source>
        <dbReference type="EMBL" id="MFC3960983.1"/>
    </source>
</evidence>
<dbReference type="RefSeq" id="WP_378610747.1">
    <property type="nucleotide sequence ID" value="NZ_JBHSAX010000003.1"/>
</dbReference>
<accession>A0ABV8DLU2</accession>
<dbReference type="Pfam" id="PF08887">
    <property type="entry name" value="GAD-like"/>
    <property type="match status" value="1"/>
</dbReference>
<comment type="caution">
    <text evidence="2">The sequence shown here is derived from an EMBL/GenBank/DDBJ whole genome shotgun (WGS) entry which is preliminary data.</text>
</comment>
<sequence length="217" mass="24458">MRIELLDLLSRHGDPMDPIPVPASYFAEYAGRLPELVFDLWRELGFGGFGDGLLWACDPHRWQPIVEAWLASVELPAEYAGDQIPIFRTAYGKIYCFRPGLGQKIDIDPLFSGVHLFRPETLAGQEWIDMGITDLLTFPDNQFLVDADHPTEGFDMQEELFERIVERLGRTSHDTVYSFAPRIQEDGAIRAEHAVLADATTELAALLALQEPEVTLD</sequence>
<keyword evidence="3" id="KW-1185">Reference proteome</keyword>
<proteinExistence type="predicted"/>